<organism evidence="1 2">
    <name type="scientific">Panagrolaimus sp. JU765</name>
    <dbReference type="NCBI Taxonomy" id="591449"/>
    <lineage>
        <taxon>Eukaryota</taxon>
        <taxon>Metazoa</taxon>
        <taxon>Ecdysozoa</taxon>
        <taxon>Nematoda</taxon>
        <taxon>Chromadorea</taxon>
        <taxon>Rhabditida</taxon>
        <taxon>Tylenchina</taxon>
        <taxon>Panagrolaimomorpha</taxon>
        <taxon>Panagrolaimoidea</taxon>
        <taxon>Panagrolaimidae</taxon>
        <taxon>Panagrolaimus</taxon>
    </lineage>
</organism>
<sequence>MLKTRAVEQYLDQAVTSGILGVFLFTSDGLPVAETGKLAGNGSVYGALMINIWDSFEQPGVHSFIHGVQDDLQSVVLQNTEGTIMVIKIHDMLLAIIAEKDMTQGMLRAKITALKTHLVEPLKLL</sequence>
<dbReference type="Proteomes" id="UP000887576">
    <property type="component" value="Unplaced"/>
</dbReference>
<protein>
    <submittedName>
        <fullName evidence="2">Roadblock/LAMTOR2 domain-containing protein</fullName>
    </submittedName>
</protein>
<evidence type="ECO:0000313" key="1">
    <source>
        <dbReference type="Proteomes" id="UP000887576"/>
    </source>
</evidence>
<accession>A0AC34R2Z2</accession>
<proteinExistence type="predicted"/>
<evidence type="ECO:0000313" key="2">
    <source>
        <dbReference type="WBParaSite" id="JU765_v2.g2844.t1"/>
    </source>
</evidence>
<dbReference type="WBParaSite" id="JU765_v2.g2844.t1">
    <property type="protein sequence ID" value="JU765_v2.g2844.t1"/>
    <property type="gene ID" value="JU765_v2.g2844"/>
</dbReference>
<reference evidence="2" key="1">
    <citation type="submission" date="2022-11" db="UniProtKB">
        <authorList>
            <consortium name="WormBaseParasite"/>
        </authorList>
    </citation>
    <scope>IDENTIFICATION</scope>
</reference>
<name>A0AC34R2Z2_9BILA</name>